<dbReference type="PANTHER" id="PTHR30121">
    <property type="entry name" value="UNCHARACTERIZED PROTEIN YJGR-RELATED"/>
    <property type="match status" value="1"/>
</dbReference>
<dbReference type="HOGENOM" id="CLU_287253_0_0_2"/>
<dbReference type="PANTHER" id="PTHR30121:SF11">
    <property type="entry name" value="AAA+ ATPASE DOMAIN-CONTAINING PROTEIN"/>
    <property type="match status" value="1"/>
</dbReference>
<dbReference type="SUPFAM" id="SSF52540">
    <property type="entry name" value="P-loop containing nucleoside triphosphate hydrolases"/>
    <property type="match status" value="1"/>
</dbReference>
<reference evidence="2 3" key="1">
    <citation type="journal article" date="2011" name="Stand. Genomic Sci.">
        <title>Complete genome sequence of the hyperthermophilic chemolithoautotroph Pyrolobus fumarii type strain (1A).</title>
        <authorList>
            <person name="Anderson I."/>
            <person name="Goker M."/>
            <person name="Nolan M."/>
            <person name="Lucas S."/>
            <person name="Hammon N."/>
            <person name="Deshpande S."/>
            <person name="Cheng J.F."/>
            <person name="Tapia R."/>
            <person name="Han C."/>
            <person name="Goodwin L."/>
            <person name="Pitluck S."/>
            <person name="Huntemann M."/>
            <person name="Liolios K."/>
            <person name="Ivanova N."/>
            <person name="Pagani I."/>
            <person name="Mavromatis K."/>
            <person name="Ovchinikova G."/>
            <person name="Pati A."/>
            <person name="Chen A."/>
            <person name="Palaniappan K."/>
            <person name="Land M."/>
            <person name="Hauser L."/>
            <person name="Brambilla E.M."/>
            <person name="Huber H."/>
            <person name="Yasawong M."/>
            <person name="Rohde M."/>
            <person name="Spring S."/>
            <person name="Abt B."/>
            <person name="Sikorski J."/>
            <person name="Wirth R."/>
            <person name="Detter J.C."/>
            <person name="Woyke T."/>
            <person name="Bristow J."/>
            <person name="Eisen J.A."/>
            <person name="Markowitz V."/>
            <person name="Hugenholtz P."/>
            <person name="Kyrpides N.C."/>
            <person name="Klenk H.P."/>
            <person name="Lapidus A."/>
        </authorList>
    </citation>
    <scope>NUCLEOTIDE SEQUENCE [LARGE SCALE GENOMIC DNA]</scope>
    <source>
        <strain evidence="3">DSM 11204 / 1A</strain>
    </source>
</reference>
<dbReference type="Gene3D" id="3.40.50.300">
    <property type="entry name" value="P-loop containing nucleotide triphosphate hydrolases"/>
    <property type="match status" value="2"/>
</dbReference>
<keyword evidence="3" id="KW-1185">Reference proteome</keyword>
<evidence type="ECO:0000313" key="3">
    <source>
        <dbReference type="Proteomes" id="UP000001037"/>
    </source>
</evidence>
<dbReference type="InterPro" id="IPR051162">
    <property type="entry name" value="T4SS_component"/>
</dbReference>
<dbReference type="EMBL" id="CP002838">
    <property type="protein sequence ID" value="AEM38199.1"/>
    <property type="molecule type" value="Genomic_DNA"/>
</dbReference>
<dbReference type="STRING" id="694429.Pyrfu_0327"/>
<feature type="domain" description="Helicase HerA central" evidence="1">
    <location>
        <begin position="348"/>
        <end position="594"/>
    </location>
</feature>
<dbReference type="Pfam" id="PF01935">
    <property type="entry name" value="DUF87"/>
    <property type="match status" value="1"/>
</dbReference>
<dbReference type="RefSeq" id="WP_014025876.1">
    <property type="nucleotide sequence ID" value="NC_015931.1"/>
</dbReference>
<protein>
    <recommendedName>
        <fullName evidence="1">Helicase HerA central domain-containing protein</fullName>
    </recommendedName>
</protein>
<dbReference type="AlphaFoldDB" id="G0EFM8"/>
<dbReference type="Proteomes" id="UP000001037">
    <property type="component" value="Chromosome"/>
</dbReference>
<dbReference type="eggNOG" id="arCOG04816">
    <property type="taxonomic scope" value="Archaea"/>
</dbReference>
<sequence>MLGRQGNVWRFRALELLPHPEIDPEPLALEHLLARLHRGCFEVVHDGRHLRLYLLVAEGEAGGVKKALQDLFEGRLVVVEARPPEPPSRGWVGVGRLERGFYHPLFKHTEKKPVSINTAALWIDAVEPGVFVQICWEHEPRAKSVIAEWVYNRRRGGGESTVKMVVRELLDLIDPSYSPYDELMRRQHYMMQRHLLPVENEEVRQAEAKLMHRLYAVAVRVVADDKGKVERVCEAFHQFHYNNIVCRIKRLDEKMLERIRRREVEHLGVFFRDKRLPVLTPKELAALVNVPRPVPSLPVRLGIAVLEPPPEIVKIGELPGELSFDDLRRLVGGRRVVPLGLFEGTAYGLPVSEFSRAHKAIFGTTGAGKSSYARYLMLSLLAAEGCGRTSIVYIDPNGDDALKLVKSLPEECVDRLVYIDPRTVEYYGRVVKINFLEYREPAERDKLQETFLGAVAAYFQRFWGPRTEHLMRMAVKLVLSAPPGSYSLSDVYRVFVDEETRARFLEYVEDDEVAEFWEEQYPALLKKAPDAVQSVLNKLGKFTLDPLIRPFVEAKRSTVDLGWALDNGYIVVVNMGALKGTESLNFFGSLILSRIFAAAYARGERGEEDRPTAFVFVDELHNFVSPALARLIAQMMAETRKFRVFLVAMTQYPRQLPERLRAALYELAKHVFTFQVGLVSARELRKLYEPYATDHDLINLPDYTFIARIRVGKTTLRPFTLRAPYIPVELGRGNPYLDDPVVRSRIEESLGRHGAPVSTERVSVEAPVSPLEWRILVQVEKSGLTLGRLAEQLGLVRAAQVVESLRQRGFLELKGEQLILTSRGEELLDFSTRHGGGWHREAIRSIAEELAERGYYVVVDKAGGEDRPDIVALKPLDDEHWGEALCVEVVSDPERHMTHEYTLKLLKRCVRAGCGRLVIVVDRDPGVVEERLRVLQLRLNRVAAALGADPDLLAELLETLEVRVVPTAVGAEGEEEEASKVQGESVEAKAGGKSILEKILDELPRLLEEGSAFRKKEFIALTSEAVKHLGYQSLSQLYSELRNSGIEAVYKTVWYRGRSVRVVALPAKLLEQQ</sequence>
<organism evidence="2 3">
    <name type="scientific">Pyrolobus fumarii (strain DSM 11204 / 1A)</name>
    <dbReference type="NCBI Taxonomy" id="694429"/>
    <lineage>
        <taxon>Archaea</taxon>
        <taxon>Thermoproteota</taxon>
        <taxon>Thermoprotei</taxon>
        <taxon>Desulfurococcales</taxon>
        <taxon>Pyrodictiaceae</taxon>
        <taxon>Pyrolobus</taxon>
    </lineage>
</organism>
<dbReference type="OrthoDB" id="214394at2157"/>
<proteinExistence type="predicted"/>
<gene>
    <name evidence="2" type="ordered locus">Pyrfu_0327</name>
</gene>
<dbReference type="GeneID" id="11139971"/>
<dbReference type="InParanoid" id="G0EFM8"/>
<evidence type="ECO:0000313" key="2">
    <source>
        <dbReference type="EMBL" id="AEM38199.1"/>
    </source>
</evidence>
<dbReference type="KEGG" id="pfm:Pyrfu_0327"/>
<name>G0EFM8_PYRF1</name>
<dbReference type="InterPro" id="IPR002789">
    <property type="entry name" value="HerA_central"/>
</dbReference>
<evidence type="ECO:0000259" key="1">
    <source>
        <dbReference type="Pfam" id="PF01935"/>
    </source>
</evidence>
<dbReference type="InterPro" id="IPR027417">
    <property type="entry name" value="P-loop_NTPase"/>
</dbReference>
<accession>G0EFM8</accession>